<name>A0A833M7L4_9FIRM</name>
<dbReference type="AlphaFoldDB" id="A0A833M7L4"/>
<dbReference type="PANTHER" id="PTHR47478">
    <property type="match status" value="1"/>
</dbReference>
<dbReference type="GO" id="GO:0016787">
    <property type="term" value="F:hydrolase activity"/>
    <property type="evidence" value="ECO:0007669"/>
    <property type="project" value="UniProtKB-KW"/>
</dbReference>
<dbReference type="Pfam" id="PF00702">
    <property type="entry name" value="Hydrolase"/>
    <property type="match status" value="1"/>
</dbReference>
<dbReference type="EMBL" id="WBZB01000039">
    <property type="protein sequence ID" value="KAB3528843.1"/>
    <property type="molecule type" value="Genomic_DNA"/>
</dbReference>
<dbReference type="Proteomes" id="UP000465601">
    <property type="component" value="Unassembled WGS sequence"/>
</dbReference>
<evidence type="ECO:0000313" key="1">
    <source>
        <dbReference type="EMBL" id="KAB3528843.1"/>
    </source>
</evidence>
<dbReference type="RefSeq" id="WP_151866399.1">
    <property type="nucleotide sequence ID" value="NZ_WBZB01000039.1"/>
</dbReference>
<sequence length="160" mass="19100">MIYQYILFDADDTLFDYTKAEVFALTSLLKDHDIECSDEILNSYRTINMQLWKEFEVGNVDMITLRTKRFERLIQEHSLSVKSDFQDFSQRYLQFLGEASFIIEGAIDICRYLFDKGFRLAIITNGIKEVQLNRIENSQLKVHQAYLMRRKEWKLLKSMM</sequence>
<proteinExistence type="predicted"/>
<gene>
    <name evidence="1" type="ORF">F8153_10995</name>
</gene>
<accession>A0A833M7L4</accession>
<keyword evidence="1" id="KW-0378">Hydrolase</keyword>
<dbReference type="InterPro" id="IPR023198">
    <property type="entry name" value="PGP-like_dom2"/>
</dbReference>
<evidence type="ECO:0000313" key="2">
    <source>
        <dbReference type="Proteomes" id="UP000465601"/>
    </source>
</evidence>
<comment type="caution">
    <text evidence="1">The sequence shown here is derived from an EMBL/GenBank/DDBJ whole genome shotgun (WGS) entry which is preliminary data.</text>
</comment>
<dbReference type="PANTHER" id="PTHR47478:SF1">
    <property type="entry name" value="PYRIMIDINE 5'-NUCLEOTIDASE YJJG"/>
    <property type="match status" value="1"/>
</dbReference>
<reference evidence="1 2" key="1">
    <citation type="submission" date="2019-10" db="EMBL/GenBank/DDBJ databases">
        <title>Alkaliphilus serpentinus sp. nov. and Alkaliphilus pronyensis sp. nov., two novel anaerobic alkaliphilic species isolated from the serpentinized-hosted hydrothermal field of the Prony Bay (New Caledonia).</title>
        <authorList>
            <person name="Postec A."/>
        </authorList>
    </citation>
    <scope>NUCLEOTIDE SEQUENCE [LARGE SCALE GENOMIC DNA]</scope>
    <source>
        <strain evidence="1 2">LacT</strain>
    </source>
</reference>
<dbReference type="InterPro" id="IPR052550">
    <property type="entry name" value="Pyrimidine_5'-ntase_YjjG"/>
</dbReference>
<keyword evidence="2" id="KW-1185">Reference proteome</keyword>
<protein>
    <submittedName>
        <fullName evidence="1">HAD hydrolase-like protein</fullName>
    </submittedName>
</protein>
<organism evidence="1 2">
    <name type="scientific">Alkaliphilus serpentinus</name>
    <dbReference type="NCBI Taxonomy" id="1482731"/>
    <lineage>
        <taxon>Bacteria</taxon>
        <taxon>Bacillati</taxon>
        <taxon>Bacillota</taxon>
        <taxon>Clostridia</taxon>
        <taxon>Peptostreptococcales</taxon>
        <taxon>Natronincolaceae</taxon>
        <taxon>Alkaliphilus</taxon>
    </lineage>
</organism>
<dbReference type="InterPro" id="IPR036412">
    <property type="entry name" value="HAD-like_sf"/>
</dbReference>
<dbReference type="Gene3D" id="1.10.150.240">
    <property type="entry name" value="Putative phosphatase, domain 2"/>
    <property type="match status" value="1"/>
</dbReference>
<dbReference type="OrthoDB" id="9802350at2"/>
<dbReference type="SUPFAM" id="SSF56784">
    <property type="entry name" value="HAD-like"/>
    <property type="match status" value="1"/>
</dbReference>